<dbReference type="AlphaFoldDB" id="A0A9P1MFJ8"/>
<dbReference type="EMBL" id="CALLCH030000021">
    <property type="protein sequence ID" value="CAI4220256.1"/>
    <property type="molecule type" value="Genomic_DNA"/>
</dbReference>
<name>A0A9P1MFJ8_9PEZI</name>
<reference evidence="2" key="1">
    <citation type="submission" date="2022-11" db="EMBL/GenBank/DDBJ databases">
        <authorList>
            <person name="Scott C."/>
            <person name="Bruce N."/>
        </authorList>
    </citation>
    <scope>NUCLEOTIDE SEQUENCE</scope>
</reference>
<gene>
    <name evidence="2" type="ORF">PPNO1_LOCUS9796</name>
</gene>
<protein>
    <submittedName>
        <fullName evidence="2">Uncharacterized protein</fullName>
    </submittedName>
</protein>
<evidence type="ECO:0000256" key="1">
    <source>
        <dbReference type="SAM" id="MobiDB-lite"/>
    </source>
</evidence>
<feature type="region of interest" description="Disordered" evidence="1">
    <location>
        <begin position="81"/>
        <end position="123"/>
    </location>
</feature>
<proteinExistence type="predicted"/>
<comment type="caution">
    <text evidence="2">The sequence shown here is derived from an EMBL/GenBank/DDBJ whole genome shotgun (WGS) entry which is preliminary data.</text>
</comment>
<evidence type="ECO:0000313" key="2">
    <source>
        <dbReference type="EMBL" id="CAI4220256.1"/>
    </source>
</evidence>
<sequence length="123" mass="12776">MRPDPRSAMSGPNAWPSRNGAVRLIAIVASQSAGDMSSMCGRRLMPAALTKMSGTPKSARTVAVARSRAARSASVVEGLRVSRDEDDARPGLAECGGDAAPDAGTTSRYYGGLAREPEEALEV</sequence>
<keyword evidence="3" id="KW-1185">Reference proteome</keyword>
<organism evidence="2 3">
    <name type="scientific">Parascedosporium putredinis</name>
    <dbReference type="NCBI Taxonomy" id="1442378"/>
    <lineage>
        <taxon>Eukaryota</taxon>
        <taxon>Fungi</taxon>
        <taxon>Dikarya</taxon>
        <taxon>Ascomycota</taxon>
        <taxon>Pezizomycotina</taxon>
        <taxon>Sordariomycetes</taxon>
        <taxon>Hypocreomycetidae</taxon>
        <taxon>Microascales</taxon>
        <taxon>Microascaceae</taxon>
        <taxon>Parascedosporium</taxon>
    </lineage>
</organism>
<accession>A0A9P1MFJ8</accession>
<dbReference type="Proteomes" id="UP000838763">
    <property type="component" value="Unassembled WGS sequence"/>
</dbReference>
<evidence type="ECO:0000313" key="3">
    <source>
        <dbReference type="Proteomes" id="UP000838763"/>
    </source>
</evidence>